<keyword evidence="3" id="KW-1185">Reference proteome</keyword>
<gene>
    <name evidence="2" type="ORF">AAEO57_14545</name>
</gene>
<protein>
    <submittedName>
        <fullName evidence="2">Amidohydrolase</fullName>
    </submittedName>
</protein>
<dbReference type="InterPro" id="IPR003010">
    <property type="entry name" value="C-N_Hydrolase"/>
</dbReference>
<evidence type="ECO:0000259" key="1">
    <source>
        <dbReference type="PROSITE" id="PS50263"/>
    </source>
</evidence>
<dbReference type="RefSeq" id="WP_341693756.1">
    <property type="nucleotide sequence ID" value="NZ_JBBYHS010000015.1"/>
</dbReference>
<dbReference type="Gene3D" id="3.60.110.10">
    <property type="entry name" value="Carbon-nitrogen hydrolase"/>
    <property type="match status" value="1"/>
</dbReference>
<feature type="domain" description="CN hydrolase" evidence="1">
    <location>
        <begin position="1"/>
        <end position="232"/>
    </location>
</feature>
<sequence length="255" mass="29546">MKIALIQSNLIWESPKDNRTNFEAKINEIKALVDLIVLPEMFSTGFSMNASKMAETMQGETVLWMQDLAKSNNCAIAGSLIISEEDKCYNRLLFVFPTGEIHYYDKRHLFTLAGEDKIYTAGTKKQIVEYKDWKICLQVCYDLRFPVFIRNVENYDLLLYVANWPKVRINAWDILLRARAVENLSYVIGVNRIGEDANNFEHNGHSQVVDFLGNYILQPQENEGVFLVELDKNIMLETREKVNFLNDKDGFEIKI</sequence>
<name>A0ABU9IRI4_9FLAO</name>
<dbReference type="InterPro" id="IPR036526">
    <property type="entry name" value="C-N_Hydrolase_sf"/>
</dbReference>
<organism evidence="2 3">
    <name type="scientific">Flavobacterium calami</name>
    <dbReference type="NCBI Taxonomy" id="3139144"/>
    <lineage>
        <taxon>Bacteria</taxon>
        <taxon>Pseudomonadati</taxon>
        <taxon>Bacteroidota</taxon>
        <taxon>Flavobacteriia</taxon>
        <taxon>Flavobacteriales</taxon>
        <taxon>Flavobacteriaceae</taxon>
        <taxon>Flavobacterium</taxon>
    </lineage>
</organism>
<dbReference type="InterPro" id="IPR052737">
    <property type="entry name" value="Omega-amidase_YafV"/>
</dbReference>
<dbReference type="PROSITE" id="PS50263">
    <property type="entry name" value="CN_HYDROLASE"/>
    <property type="match status" value="1"/>
</dbReference>
<dbReference type="EMBL" id="JBBYHS010000015">
    <property type="protein sequence ID" value="MEL1255006.1"/>
    <property type="molecule type" value="Genomic_DNA"/>
</dbReference>
<evidence type="ECO:0000313" key="2">
    <source>
        <dbReference type="EMBL" id="MEL1255006.1"/>
    </source>
</evidence>
<comment type="caution">
    <text evidence="2">The sequence shown here is derived from an EMBL/GenBank/DDBJ whole genome shotgun (WGS) entry which is preliminary data.</text>
</comment>
<dbReference type="NCBIfam" id="NF007757">
    <property type="entry name" value="PRK10438.1"/>
    <property type="match status" value="1"/>
</dbReference>
<dbReference type="Proteomes" id="UP001485226">
    <property type="component" value="Unassembled WGS sequence"/>
</dbReference>
<dbReference type="CDD" id="cd07575">
    <property type="entry name" value="Xc-1258_like"/>
    <property type="match status" value="1"/>
</dbReference>
<dbReference type="PANTHER" id="PTHR47799:SF1">
    <property type="entry name" value="OMEGA-AMIDASE YAFV"/>
    <property type="match status" value="1"/>
</dbReference>
<dbReference type="SUPFAM" id="SSF56317">
    <property type="entry name" value="Carbon-nitrogen hydrolase"/>
    <property type="match status" value="1"/>
</dbReference>
<dbReference type="PANTHER" id="PTHR47799">
    <property type="entry name" value="OMEGA-AMIDASE YAFV"/>
    <property type="match status" value="1"/>
</dbReference>
<evidence type="ECO:0000313" key="3">
    <source>
        <dbReference type="Proteomes" id="UP001485226"/>
    </source>
</evidence>
<dbReference type="Pfam" id="PF00795">
    <property type="entry name" value="CN_hydrolase"/>
    <property type="match status" value="1"/>
</dbReference>
<proteinExistence type="predicted"/>
<accession>A0ABU9IRI4</accession>
<reference evidence="2 3" key="1">
    <citation type="submission" date="2024-04" db="EMBL/GenBank/DDBJ databases">
        <title>Flavobacterium sp. DGU38 16S ribosomal RNA gene Genome sequencing and assembly.</title>
        <authorList>
            <person name="Park S."/>
        </authorList>
    </citation>
    <scope>NUCLEOTIDE SEQUENCE [LARGE SCALE GENOMIC DNA]</scope>
    <source>
        <strain evidence="2 3">DGU38</strain>
    </source>
</reference>